<organism evidence="4 5">
    <name type="scientific">Escallonia rubra</name>
    <dbReference type="NCBI Taxonomy" id="112253"/>
    <lineage>
        <taxon>Eukaryota</taxon>
        <taxon>Viridiplantae</taxon>
        <taxon>Streptophyta</taxon>
        <taxon>Embryophyta</taxon>
        <taxon>Tracheophyta</taxon>
        <taxon>Spermatophyta</taxon>
        <taxon>Magnoliopsida</taxon>
        <taxon>eudicotyledons</taxon>
        <taxon>Gunneridae</taxon>
        <taxon>Pentapetalae</taxon>
        <taxon>asterids</taxon>
        <taxon>campanulids</taxon>
        <taxon>Escalloniales</taxon>
        <taxon>Escalloniaceae</taxon>
        <taxon>Escallonia</taxon>
    </lineage>
</organism>
<accession>A0AA88QWD1</accession>
<evidence type="ECO:0000313" key="5">
    <source>
        <dbReference type="Proteomes" id="UP001187471"/>
    </source>
</evidence>
<evidence type="ECO:0000259" key="3">
    <source>
        <dbReference type="Pfam" id="PF13837"/>
    </source>
</evidence>
<feature type="domain" description="Myb/SANT-like DNA-binding" evidence="3">
    <location>
        <begin position="98"/>
        <end position="188"/>
    </location>
</feature>
<keyword evidence="5" id="KW-1185">Reference proteome</keyword>
<dbReference type="InterPro" id="IPR044822">
    <property type="entry name" value="Myb_DNA-bind_4"/>
</dbReference>
<feature type="coiled-coil region" evidence="1">
    <location>
        <begin position="140"/>
        <end position="171"/>
    </location>
</feature>
<evidence type="ECO:0000313" key="4">
    <source>
        <dbReference type="EMBL" id="KAK2978244.1"/>
    </source>
</evidence>
<protein>
    <recommendedName>
        <fullName evidence="3">Myb/SANT-like DNA-binding domain-containing protein</fullName>
    </recommendedName>
</protein>
<feature type="region of interest" description="Disordered" evidence="2">
    <location>
        <begin position="221"/>
        <end position="246"/>
    </location>
</feature>
<dbReference type="GO" id="GO:0005634">
    <property type="term" value="C:nucleus"/>
    <property type="evidence" value="ECO:0007669"/>
    <property type="project" value="TreeGrafter"/>
</dbReference>
<evidence type="ECO:0000256" key="1">
    <source>
        <dbReference type="SAM" id="Coils"/>
    </source>
</evidence>
<dbReference type="EMBL" id="JAVXUO010001889">
    <property type="protein sequence ID" value="KAK2978244.1"/>
    <property type="molecule type" value="Genomic_DNA"/>
</dbReference>
<feature type="compositionally biased region" description="Acidic residues" evidence="2">
    <location>
        <begin position="40"/>
        <end position="62"/>
    </location>
</feature>
<dbReference type="Proteomes" id="UP001187471">
    <property type="component" value="Unassembled WGS sequence"/>
</dbReference>
<proteinExistence type="predicted"/>
<keyword evidence="1" id="KW-0175">Coiled coil</keyword>
<reference evidence="4" key="1">
    <citation type="submission" date="2022-12" db="EMBL/GenBank/DDBJ databases">
        <title>Draft genome assemblies for two species of Escallonia (Escalloniales).</title>
        <authorList>
            <person name="Chanderbali A."/>
            <person name="Dervinis C."/>
            <person name="Anghel I."/>
            <person name="Soltis D."/>
            <person name="Soltis P."/>
            <person name="Zapata F."/>
        </authorList>
    </citation>
    <scope>NUCLEOTIDE SEQUENCE</scope>
    <source>
        <strain evidence="4">UCBG92.1500</strain>
        <tissue evidence="4">Leaf</tissue>
    </source>
</reference>
<evidence type="ECO:0000256" key="2">
    <source>
        <dbReference type="SAM" id="MobiDB-lite"/>
    </source>
</evidence>
<feature type="compositionally biased region" description="Acidic residues" evidence="2">
    <location>
        <begin position="231"/>
        <end position="245"/>
    </location>
</feature>
<sequence>MDHQSTFPTSSRSKRPVRNQPYPIPTPITYHNEQRYAHDEYEEEDDDELDQETDEFDDEEQYENGFTPKKRKVESLVSKYEFLPRAGAKQSVNVGDSRDDWSEHASFVLLEVWGDRFMELGRKSLRSEEWNEVAEKVSEMINAKRTQAQCRNRLDALKKKYRKEKAKAEETGGGYYGKWAYFKKMDMLLNSSNRQQCGLACGVDSGEYVFMNPRVYLSSANALDEMRDSPAESESDGDGEEEEDEGSFRLLADSVQKFGEIYEKIEGSKRQQMVELEKMRMDFQRDLELQKKQILERAHAEIAKIRQAEDDGTDVSAENLSG</sequence>
<dbReference type="PANTHER" id="PTHR31307">
    <property type="entry name" value="TRIHELIX TRANSCRIPTION FACTOR ASIL2"/>
    <property type="match status" value="1"/>
</dbReference>
<feature type="region of interest" description="Disordered" evidence="2">
    <location>
        <begin position="1"/>
        <end position="69"/>
    </location>
</feature>
<dbReference type="AlphaFoldDB" id="A0AA88QWD1"/>
<gene>
    <name evidence="4" type="ORF">RJ640_024277</name>
</gene>
<dbReference type="PANTHER" id="PTHR31307:SF8">
    <property type="entry name" value="ALCOHOL DEHYDROGENASE TRANSCRIPTION FACTOR MYB_SANT-LIKE FAMILY PROTEIN"/>
    <property type="match status" value="1"/>
</dbReference>
<feature type="compositionally biased region" description="Polar residues" evidence="2">
    <location>
        <begin position="1"/>
        <end position="11"/>
    </location>
</feature>
<dbReference type="Gene3D" id="1.10.10.60">
    <property type="entry name" value="Homeodomain-like"/>
    <property type="match status" value="1"/>
</dbReference>
<comment type="caution">
    <text evidence="4">The sequence shown here is derived from an EMBL/GenBank/DDBJ whole genome shotgun (WGS) entry which is preliminary data.</text>
</comment>
<dbReference type="Pfam" id="PF13837">
    <property type="entry name" value="Myb_DNA-bind_4"/>
    <property type="match status" value="1"/>
</dbReference>
<dbReference type="InterPro" id="IPR044823">
    <property type="entry name" value="ASIL1/2-like"/>
</dbReference>
<name>A0AA88QWD1_9ASTE</name>
<dbReference type="GO" id="GO:0000976">
    <property type="term" value="F:transcription cis-regulatory region binding"/>
    <property type="evidence" value="ECO:0007669"/>
    <property type="project" value="TreeGrafter"/>
</dbReference>